<dbReference type="Proteomes" id="UP000217507">
    <property type="component" value="Plasmid Plasmid2 dna"/>
</dbReference>
<gene>
    <name evidence="2" type="ORF">NIES23_60340</name>
</gene>
<evidence type="ECO:0000313" key="2">
    <source>
        <dbReference type="EMBL" id="BAY73206.1"/>
    </source>
</evidence>
<keyword evidence="2" id="KW-0614">Plasmid</keyword>
<feature type="region of interest" description="Disordered" evidence="1">
    <location>
        <begin position="54"/>
        <end position="82"/>
    </location>
</feature>
<protein>
    <submittedName>
        <fullName evidence="2">Uncharacterized protein</fullName>
    </submittedName>
</protein>
<geneLocation type="plasmid" evidence="2">
    <name>plasmid2</name>
</geneLocation>
<evidence type="ECO:0000256" key="1">
    <source>
        <dbReference type="SAM" id="MobiDB-lite"/>
    </source>
</evidence>
<evidence type="ECO:0000313" key="3">
    <source>
        <dbReference type="Proteomes" id="UP000217507"/>
    </source>
</evidence>
<sequence>MPYTKEALQNMYALSTEDVNATLEVCGLPVDKQEYGDEEIAAVDFQQAVELIKQQNSDTSTTPENDASEGKKKRKAAKPLDTTELLAKARDKGIKLSLLETMQVLQACGLSEKDEYSQAECDRFLEAGDLIKKQGKSVEEVAQHFGLSTNDSTPEGDIDTDALLQELGDTTALLGEEERELIREMVRQKAKGDMAGLPKLYLQSLLEEMQSPQFQQEWQQLREAFKAKVMGKKQTSPIFPSPPPLMSLPPTSENGSTSE</sequence>
<name>A0A1Z4KW40_ANAVA</name>
<dbReference type="EMBL" id="AP018218">
    <property type="protein sequence ID" value="BAY73206.1"/>
    <property type="molecule type" value="Genomic_DNA"/>
</dbReference>
<organism evidence="2 3">
    <name type="scientific">Trichormus variabilis NIES-23</name>
    <dbReference type="NCBI Taxonomy" id="1973479"/>
    <lineage>
        <taxon>Bacteria</taxon>
        <taxon>Bacillati</taxon>
        <taxon>Cyanobacteriota</taxon>
        <taxon>Cyanophyceae</taxon>
        <taxon>Nostocales</taxon>
        <taxon>Nostocaceae</taxon>
        <taxon>Trichormus</taxon>
    </lineage>
</organism>
<reference evidence="2 3" key="1">
    <citation type="submission" date="2017-06" db="EMBL/GenBank/DDBJ databases">
        <title>Genome sequencing of cyanobaciteial culture collection at National Institute for Environmental Studies (NIES).</title>
        <authorList>
            <person name="Hirose Y."/>
            <person name="Shimura Y."/>
            <person name="Fujisawa T."/>
            <person name="Nakamura Y."/>
            <person name="Kawachi M."/>
        </authorList>
    </citation>
    <scope>NUCLEOTIDE SEQUENCE [LARGE SCALE GENOMIC DNA]</scope>
    <source>
        <strain evidence="2 3">NIES-23</strain>
        <plasmid evidence="3">Plasmid Plasmid2 dna</plasmid>
    </source>
</reference>
<proteinExistence type="predicted"/>
<accession>A0A1Z4KW40</accession>
<feature type="region of interest" description="Disordered" evidence="1">
    <location>
        <begin position="232"/>
        <end position="259"/>
    </location>
</feature>
<dbReference type="AlphaFoldDB" id="A0A1Z4KW40"/>
<feature type="compositionally biased region" description="Polar residues" evidence="1">
    <location>
        <begin position="54"/>
        <end position="65"/>
    </location>
</feature>